<dbReference type="KEGG" id="lmd:METH_11185"/>
<dbReference type="AlphaFoldDB" id="V9W1N6"/>
<dbReference type="HOGENOM" id="CLU_2382582_0_0_5"/>
<evidence type="ECO:0000256" key="1">
    <source>
        <dbReference type="SAM" id="MobiDB-lite"/>
    </source>
</evidence>
<evidence type="ECO:0000256" key="2">
    <source>
        <dbReference type="SAM" id="Phobius"/>
    </source>
</evidence>
<feature type="transmembrane region" description="Helical" evidence="2">
    <location>
        <begin position="74"/>
        <end position="93"/>
    </location>
</feature>
<evidence type="ECO:0000313" key="3">
    <source>
        <dbReference type="EMBL" id="AHD03087.1"/>
    </source>
</evidence>
<keyword evidence="2" id="KW-0812">Transmembrane</keyword>
<dbReference type="EMBL" id="CP006773">
    <property type="protein sequence ID" value="AHD03087.1"/>
    <property type="molecule type" value="Genomic_DNA"/>
</dbReference>
<feature type="compositionally biased region" description="Polar residues" evidence="1">
    <location>
        <begin position="8"/>
        <end position="21"/>
    </location>
</feature>
<feature type="region of interest" description="Disordered" evidence="1">
    <location>
        <begin position="1"/>
        <end position="28"/>
    </location>
</feature>
<protein>
    <submittedName>
        <fullName evidence="3">Uncharacterized protein</fullName>
    </submittedName>
</protein>
<organism evidence="3 4">
    <name type="scientific">Leisingera methylohalidivorans DSM 14336</name>
    <dbReference type="NCBI Taxonomy" id="999552"/>
    <lineage>
        <taxon>Bacteria</taxon>
        <taxon>Pseudomonadati</taxon>
        <taxon>Pseudomonadota</taxon>
        <taxon>Alphaproteobacteria</taxon>
        <taxon>Rhodobacterales</taxon>
        <taxon>Roseobacteraceae</taxon>
        <taxon>Leisingera</taxon>
    </lineage>
</organism>
<keyword evidence="4" id="KW-1185">Reference proteome</keyword>
<sequence>MTRIEKQYPSSQFRTPASSGLAQLPGSHGDALPGAFSSRLPLAGADPSLASCLADWGQRVRELWPHPADLAGDVIGAICVFALPFLFLFGANLK</sequence>
<dbReference type="Proteomes" id="UP000018780">
    <property type="component" value="Chromosome"/>
</dbReference>
<name>V9W1N6_9RHOB</name>
<proteinExistence type="predicted"/>
<keyword evidence="2" id="KW-1133">Transmembrane helix</keyword>
<evidence type="ECO:0000313" key="4">
    <source>
        <dbReference type="Proteomes" id="UP000018780"/>
    </source>
</evidence>
<gene>
    <name evidence="3" type="ORF">METH_11185</name>
</gene>
<dbReference type="STRING" id="999552.METH_11185"/>
<keyword evidence="2" id="KW-0472">Membrane</keyword>
<accession>V9W1N6</accession>
<reference evidence="3 4" key="1">
    <citation type="submission" date="2013-09" db="EMBL/GenBank/DDBJ databases">
        <authorList>
            <consortium name="DOE Joint Genome Institute"/>
            <person name="Klenk H.-P."/>
            <person name="Huntemann M."/>
            <person name="Han J."/>
            <person name="Chen A."/>
            <person name="Kyrpides N."/>
            <person name="Mavromatis K."/>
            <person name="Markowitz V."/>
            <person name="Palaniappan K."/>
            <person name="Ivanova N."/>
            <person name="Schaumberg A."/>
            <person name="Pati A."/>
            <person name="Liolios K."/>
            <person name="Nordberg H.P."/>
            <person name="Cantor M.N."/>
            <person name="Hua S.X."/>
            <person name="Woyke T."/>
        </authorList>
    </citation>
    <scope>NUCLEOTIDE SEQUENCE [LARGE SCALE GENOMIC DNA]</scope>
    <source>
        <strain evidence="3 4">DSM 14336</strain>
    </source>
</reference>